<name>A0A7J6IDZ3_COLFN</name>
<dbReference type="InParanoid" id="A0A7J6IDZ3"/>
<dbReference type="OrthoDB" id="610608at2759"/>
<feature type="compositionally biased region" description="Polar residues" evidence="1">
    <location>
        <begin position="1"/>
        <end position="11"/>
    </location>
</feature>
<proteinExistence type="predicted"/>
<dbReference type="GeneID" id="43612331"/>
<dbReference type="Proteomes" id="UP000011096">
    <property type="component" value="Unassembled WGS sequence"/>
</dbReference>
<reference evidence="2 3" key="2">
    <citation type="submission" date="2020-04" db="EMBL/GenBank/DDBJ databases">
        <title>Genome sequencing and assembly of multiple isolates from the Colletotrichum gloeosporioides species complex.</title>
        <authorList>
            <person name="Gan P."/>
            <person name="Shirasu K."/>
        </authorList>
    </citation>
    <scope>NUCLEOTIDE SEQUENCE [LARGE SCALE GENOMIC DNA]</scope>
    <source>
        <strain evidence="2 3">Nara gc5</strain>
    </source>
</reference>
<evidence type="ECO:0000313" key="2">
    <source>
        <dbReference type="EMBL" id="KAF4474080.1"/>
    </source>
</evidence>
<gene>
    <name evidence="2" type="ORF">CGGC5_v016853</name>
</gene>
<dbReference type="AlphaFoldDB" id="A0A7J6IDZ3"/>
<evidence type="ECO:0000256" key="1">
    <source>
        <dbReference type="SAM" id="MobiDB-lite"/>
    </source>
</evidence>
<sequence>MSPMSTMQAMNGRQYPTAEFTNMTEDPGHRDGDADTHTPKQSSAAANDALALTLTGVGAHFDPPCGNANPLQTLASCNEVGRNKRDASDEDSPDLDLEANACATLYSCFESEHFAVIDWDDDGFSCFNVRGECHHGGTEITSEKSRVGASTFSQKLFLSEPGHA</sequence>
<organism evidence="2 3">
    <name type="scientific">Colletotrichum fructicola (strain Nara gc5)</name>
    <name type="common">Anthracnose fungus</name>
    <name type="synonym">Colletotrichum gloeosporioides (strain Nara gc5)</name>
    <dbReference type="NCBI Taxonomy" id="1213859"/>
    <lineage>
        <taxon>Eukaryota</taxon>
        <taxon>Fungi</taxon>
        <taxon>Dikarya</taxon>
        <taxon>Ascomycota</taxon>
        <taxon>Pezizomycotina</taxon>
        <taxon>Sordariomycetes</taxon>
        <taxon>Hypocreomycetidae</taxon>
        <taxon>Glomerellales</taxon>
        <taxon>Glomerellaceae</taxon>
        <taxon>Colletotrichum</taxon>
        <taxon>Colletotrichum gloeosporioides species complex</taxon>
    </lineage>
</organism>
<reference evidence="2 3" key="1">
    <citation type="submission" date="2012-08" db="EMBL/GenBank/DDBJ databases">
        <authorList>
            <person name="Gan P.H.P."/>
            <person name="Ikeda K."/>
            <person name="Irieda H."/>
            <person name="Narusaka M."/>
            <person name="O'Connell R.J."/>
            <person name="Narusaka Y."/>
            <person name="Takano Y."/>
            <person name="Kubo Y."/>
            <person name="Shirasu K."/>
        </authorList>
    </citation>
    <scope>NUCLEOTIDE SEQUENCE [LARGE SCALE GENOMIC DNA]</scope>
    <source>
        <strain evidence="2 3">Nara gc5</strain>
    </source>
</reference>
<evidence type="ECO:0000313" key="3">
    <source>
        <dbReference type="Proteomes" id="UP000011096"/>
    </source>
</evidence>
<dbReference type="RefSeq" id="XP_066006849.1">
    <property type="nucleotide sequence ID" value="XM_066153612.1"/>
</dbReference>
<keyword evidence="3" id="KW-1185">Reference proteome</keyword>
<feature type="compositionally biased region" description="Basic and acidic residues" evidence="1">
    <location>
        <begin position="26"/>
        <end position="38"/>
    </location>
</feature>
<dbReference type="EMBL" id="ANPB02000011">
    <property type="protein sequence ID" value="KAF4474080.1"/>
    <property type="molecule type" value="Genomic_DNA"/>
</dbReference>
<protein>
    <submittedName>
        <fullName evidence="2">Uncharacterized protein</fullName>
    </submittedName>
</protein>
<comment type="caution">
    <text evidence="2">The sequence shown here is derived from an EMBL/GenBank/DDBJ whole genome shotgun (WGS) entry which is preliminary data.</text>
</comment>
<accession>A0A7J6IDZ3</accession>
<feature type="region of interest" description="Disordered" evidence="1">
    <location>
        <begin position="1"/>
        <end position="47"/>
    </location>
</feature>